<feature type="chain" id="PRO_5046865902" evidence="3">
    <location>
        <begin position="19"/>
        <end position="326"/>
    </location>
</feature>
<dbReference type="PANTHER" id="PTHR47637">
    <property type="entry name" value="CHAPERONE SURA"/>
    <property type="match status" value="1"/>
</dbReference>
<keyword evidence="6" id="KW-1185">Reference proteome</keyword>
<evidence type="ECO:0000256" key="3">
    <source>
        <dbReference type="SAM" id="SignalP"/>
    </source>
</evidence>
<evidence type="ECO:0000256" key="1">
    <source>
        <dbReference type="ARBA" id="ARBA00022729"/>
    </source>
</evidence>
<evidence type="ECO:0000313" key="5">
    <source>
        <dbReference type="EMBL" id="MDX8415928.1"/>
    </source>
</evidence>
<dbReference type="Gene3D" id="1.10.4030.10">
    <property type="entry name" value="Porin chaperone SurA, peptide-binding domain"/>
    <property type="match status" value="1"/>
</dbReference>
<sequence length="326" mass="37653">MKRLFLAITLSISVFARAQSGEEAKFNMQKFILGNDQIVAVVEDTTITRDDILKRLAPFAQKIQQTARSEREFNAEIERLSQEILQDLIDRAIIVKDFRKQGMKIPESKLDGIMEDDLKRKFNGDRSELIKYLKSQNKTLKQYRTEVEENVIVSVMENRQKLTFSEISPARIIEFYNENKDKWYTPESVNISQITISEDTAEAATEKAKKILDEIKGGLDFSDAAKKYSKDEKASAGGEWGWYKKGQLNPILDKAVFSLEKGATSEVINIANYAYILKVNDKKAEGITPIDEVREQIEYAISSENARIEYRKWLKRLRDKAYIKYY</sequence>
<dbReference type="Pfam" id="PF13624">
    <property type="entry name" value="SurA_N_3"/>
    <property type="match status" value="1"/>
</dbReference>
<dbReference type="Proteomes" id="UP001275932">
    <property type="component" value="Unassembled WGS sequence"/>
</dbReference>
<dbReference type="GO" id="GO:0003755">
    <property type="term" value="F:peptidyl-prolyl cis-trans isomerase activity"/>
    <property type="evidence" value="ECO:0007669"/>
    <property type="project" value="UniProtKB-EC"/>
</dbReference>
<dbReference type="InterPro" id="IPR046357">
    <property type="entry name" value="PPIase_dom_sf"/>
</dbReference>
<dbReference type="RefSeq" id="WP_370397381.1">
    <property type="nucleotide sequence ID" value="NZ_JALBUT010000007.1"/>
</dbReference>
<dbReference type="SUPFAM" id="SSF54534">
    <property type="entry name" value="FKBP-like"/>
    <property type="match status" value="1"/>
</dbReference>
<dbReference type="InterPro" id="IPR000297">
    <property type="entry name" value="PPIase_PpiC"/>
</dbReference>
<keyword evidence="2 5" id="KW-0413">Isomerase</keyword>
<dbReference type="InterPro" id="IPR050280">
    <property type="entry name" value="OMP_Chaperone_SurA"/>
</dbReference>
<dbReference type="InterPro" id="IPR027304">
    <property type="entry name" value="Trigger_fact/SurA_dom_sf"/>
</dbReference>
<keyword evidence="1 3" id="KW-0732">Signal</keyword>
<evidence type="ECO:0000259" key="4">
    <source>
        <dbReference type="PROSITE" id="PS50198"/>
    </source>
</evidence>
<accession>A0ABU4WI57</accession>
<dbReference type="EMBL" id="JALBUT010000007">
    <property type="protein sequence ID" value="MDX8415928.1"/>
    <property type="molecule type" value="Genomic_DNA"/>
</dbReference>
<protein>
    <submittedName>
        <fullName evidence="5">Peptidylprolyl isomerase</fullName>
        <ecNumber evidence="5">5.2.1.8</ecNumber>
    </submittedName>
</protein>
<dbReference type="Pfam" id="PF13616">
    <property type="entry name" value="Rotamase_3"/>
    <property type="match status" value="1"/>
</dbReference>
<feature type="domain" description="PpiC" evidence="4">
    <location>
        <begin position="186"/>
        <end position="281"/>
    </location>
</feature>
<proteinExistence type="predicted"/>
<dbReference type="PROSITE" id="PS50198">
    <property type="entry name" value="PPIC_PPIASE_2"/>
    <property type="match status" value="1"/>
</dbReference>
<comment type="caution">
    <text evidence="5">The sequence shown here is derived from an EMBL/GenBank/DDBJ whole genome shotgun (WGS) entry which is preliminary data.</text>
</comment>
<reference evidence="5 6" key="1">
    <citation type="submission" date="2022-03" db="EMBL/GenBank/DDBJ databases">
        <title>Novel taxa within the pig intestine.</title>
        <authorList>
            <person name="Wylensek D."/>
            <person name="Bishof K."/>
            <person name="Afrizal A."/>
            <person name="Clavel T."/>
        </authorList>
    </citation>
    <scope>NUCLEOTIDE SEQUENCE [LARGE SCALE GENOMIC DNA]</scope>
    <source>
        <strain evidence="5 6">CLA-KB-P66</strain>
    </source>
</reference>
<organism evidence="5 6">
    <name type="scientific">Intestinicryptomonas porci</name>
    <dbReference type="NCBI Taxonomy" id="2926320"/>
    <lineage>
        <taxon>Bacteria</taxon>
        <taxon>Pseudomonadati</taxon>
        <taxon>Verrucomicrobiota</taxon>
        <taxon>Opitutia</taxon>
        <taxon>Opitutales</taxon>
        <taxon>Intestinicryptomonaceae</taxon>
        <taxon>Intestinicryptomonas</taxon>
    </lineage>
</organism>
<dbReference type="SUPFAM" id="SSF109998">
    <property type="entry name" value="Triger factor/SurA peptide-binding domain-like"/>
    <property type="match status" value="1"/>
</dbReference>
<name>A0ABU4WI57_9BACT</name>
<feature type="signal peptide" evidence="3">
    <location>
        <begin position="1"/>
        <end position="18"/>
    </location>
</feature>
<dbReference type="Gene3D" id="3.10.50.40">
    <property type="match status" value="1"/>
</dbReference>
<dbReference type="EC" id="5.2.1.8" evidence="5"/>
<dbReference type="PANTHER" id="PTHR47637:SF1">
    <property type="entry name" value="CHAPERONE SURA"/>
    <property type="match status" value="1"/>
</dbReference>
<evidence type="ECO:0000313" key="6">
    <source>
        <dbReference type="Proteomes" id="UP001275932"/>
    </source>
</evidence>
<keyword evidence="2" id="KW-0697">Rotamase</keyword>
<evidence type="ECO:0000256" key="2">
    <source>
        <dbReference type="PROSITE-ProRule" id="PRU00278"/>
    </source>
</evidence>
<gene>
    <name evidence="5" type="ORF">MOX91_07035</name>
</gene>